<evidence type="ECO:0000256" key="2">
    <source>
        <dbReference type="ARBA" id="ARBA00005852"/>
    </source>
</evidence>
<sequence>MGRIDYLAMRGAEETAAISLATDFTELTAAANKLLNHAAKLCGTSFLKWLASFAAIYLLILDRTNWRTNMLTSLLIPYIFLSLPKLLFRFLRGEVGKWIAFVAVVLRLFFPRHFPEWLEMPGSLILLLVVSPDLFAHNLRDEWIGVAICLGIGCYLLQEHIRASGGFRNSFMQKHGISNTVRGGANEGCVGGGSSGVDEQGEGRVQGGGGGGGVETQEGFKSNAKVYDLGDRFSQGTINLLVDAIVEIANVIVQANGMLIRNKSASCNSWSAYMSLILKLNLRLSLTSLCLHSHMYLRLLFKKSTNV</sequence>
<keyword evidence="5" id="KW-0472">Membrane</keyword>
<comment type="caution">
    <text evidence="6">The sequence shown here is derived from an EMBL/GenBank/DDBJ whole genome shotgun (WGS) entry which is preliminary data.</text>
</comment>
<dbReference type="PANTHER" id="PTHR33596">
    <property type="entry name" value="COLD-REGULATED 413 PLASMA MEMBRANE PROTEIN 2"/>
    <property type="match status" value="1"/>
</dbReference>
<dbReference type="GO" id="GO:0016020">
    <property type="term" value="C:membrane"/>
    <property type="evidence" value="ECO:0007669"/>
    <property type="project" value="UniProtKB-SubCell"/>
</dbReference>
<accession>A0AAD4JFS2</accession>
<protein>
    <submittedName>
        <fullName evidence="6">Cold-regulated 413-plasma membrane 2</fullName>
    </submittedName>
</protein>
<proteinExistence type="inferred from homology"/>
<reference evidence="6 7" key="1">
    <citation type="journal article" date="2021" name="Nat. Commun.">
        <title>Incipient diploidization of the medicinal plant Perilla within 10,000 years.</title>
        <authorList>
            <person name="Zhang Y."/>
            <person name="Shen Q."/>
            <person name="Leng L."/>
            <person name="Zhang D."/>
            <person name="Chen S."/>
            <person name="Shi Y."/>
            <person name="Ning Z."/>
            <person name="Chen S."/>
        </authorList>
    </citation>
    <scope>NUCLEOTIDE SEQUENCE [LARGE SCALE GENOMIC DNA]</scope>
    <source>
        <strain evidence="7">cv. PC099</strain>
    </source>
</reference>
<dbReference type="PANTHER" id="PTHR33596:SF23">
    <property type="entry name" value="COLD-REGULATED 413 PLASMA MEMBRANE PROTEIN 2"/>
    <property type="match status" value="1"/>
</dbReference>
<dbReference type="EMBL" id="SDAM02000072">
    <property type="protein sequence ID" value="KAH6832323.1"/>
    <property type="molecule type" value="Genomic_DNA"/>
</dbReference>
<gene>
    <name evidence="6" type="ORF">C2S53_007421</name>
</gene>
<evidence type="ECO:0000256" key="3">
    <source>
        <dbReference type="ARBA" id="ARBA00022692"/>
    </source>
</evidence>
<evidence type="ECO:0000256" key="4">
    <source>
        <dbReference type="ARBA" id="ARBA00022989"/>
    </source>
</evidence>
<dbReference type="AlphaFoldDB" id="A0AAD4JFS2"/>
<dbReference type="Pfam" id="PF05562">
    <property type="entry name" value="WCOR413"/>
    <property type="match status" value="1"/>
</dbReference>
<evidence type="ECO:0000256" key="5">
    <source>
        <dbReference type="ARBA" id="ARBA00023136"/>
    </source>
</evidence>
<keyword evidence="4" id="KW-1133">Transmembrane helix</keyword>
<dbReference type="InterPro" id="IPR008892">
    <property type="entry name" value="COR413"/>
</dbReference>
<comment type="similarity">
    <text evidence="2">Belongs to the Cold-regulated 413 protein family.</text>
</comment>
<keyword evidence="7" id="KW-1185">Reference proteome</keyword>
<evidence type="ECO:0000256" key="1">
    <source>
        <dbReference type="ARBA" id="ARBA00004141"/>
    </source>
</evidence>
<keyword evidence="3" id="KW-0812">Transmembrane</keyword>
<comment type="subcellular location">
    <subcellularLocation>
        <location evidence="1">Membrane</location>
        <topology evidence="1">Multi-pass membrane protein</topology>
    </subcellularLocation>
</comment>
<evidence type="ECO:0000313" key="6">
    <source>
        <dbReference type="EMBL" id="KAH6832323.1"/>
    </source>
</evidence>
<organism evidence="6 7">
    <name type="scientific">Perilla frutescens var. hirtella</name>
    <name type="common">Perilla citriodora</name>
    <name type="synonym">Perilla setoyensis</name>
    <dbReference type="NCBI Taxonomy" id="608512"/>
    <lineage>
        <taxon>Eukaryota</taxon>
        <taxon>Viridiplantae</taxon>
        <taxon>Streptophyta</taxon>
        <taxon>Embryophyta</taxon>
        <taxon>Tracheophyta</taxon>
        <taxon>Spermatophyta</taxon>
        <taxon>Magnoliopsida</taxon>
        <taxon>eudicotyledons</taxon>
        <taxon>Gunneridae</taxon>
        <taxon>Pentapetalae</taxon>
        <taxon>asterids</taxon>
        <taxon>lamiids</taxon>
        <taxon>Lamiales</taxon>
        <taxon>Lamiaceae</taxon>
        <taxon>Nepetoideae</taxon>
        <taxon>Elsholtzieae</taxon>
        <taxon>Perilla</taxon>
    </lineage>
</organism>
<dbReference type="Proteomes" id="UP001190926">
    <property type="component" value="Unassembled WGS sequence"/>
</dbReference>
<evidence type="ECO:0000313" key="7">
    <source>
        <dbReference type="Proteomes" id="UP001190926"/>
    </source>
</evidence>
<name>A0AAD4JFS2_PERFH</name>